<name>A0A323UMH5_RHOPL</name>
<dbReference type="RefSeq" id="WP_110785240.1">
    <property type="nucleotide sequence ID" value="NZ_QKQS01000011.1"/>
</dbReference>
<dbReference type="Proteomes" id="UP000248134">
    <property type="component" value="Unassembled WGS sequence"/>
</dbReference>
<feature type="signal peptide" evidence="2">
    <location>
        <begin position="1"/>
        <end position="27"/>
    </location>
</feature>
<evidence type="ECO:0000256" key="1">
    <source>
        <dbReference type="SAM" id="MobiDB-lite"/>
    </source>
</evidence>
<gene>
    <name evidence="3" type="ORF">DNX69_06660</name>
</gene>
<evidence type="ECO:0000256" key="2">
    <source>
        <dbReference type="SAM" id="SignalP"/>
    </source>
</evidence>
<sequence>MRSFIMAIAAVATLGVTAPAFVSQAQAQHGFARPGPAHGGWQRGHRGVRPWMGNRGHRMNSFGMGRRHGGMMQRIPGMLGRRH</sequence>
<organism evidence="3 4">
    <name type="scientific">Rhodopseudomonas palustris</name>
    <dbReference type="NCBI Taxonomy" id="1076"/>
    <lineage>
        <taxon>Bacteria</taxon>
        <taxon>Pseudomonadati</taxon>
        <taxon>Pseudomonadota</taxon>
        <taxon>Alphaproteobacteria</taxon>
        <taxon>Hyphomicrobiales</taxon>
        <taxon>Nitrobacteraceae</taxon>
        <taxon>Rhodopseudomonas</taxon>
    </lineage>
</organism>
<feature type="chain" id="PRO_5016316565" evidence="2">
    <location>
        <begin position="28"/>
        <end position="83"/>
    </location>
</feature>
<keyword evidence="2" id="KW-0732">Signal</keyword>
<accession>A0A323UMH5</accession>
<dbReference type="AlphaFoldDB" id="A0A323UMH5"/>
<reference evidence="3 4" key="1">
    <citation type="submission" date="2018-06" db="EMBL/GenBank/DDBJ databases">
        <title>Draft Whole-Genome Sequence of the purple photosynthetic bacterium Rhodospeudomonas palustris XCP.</title>
        <authorList>
            <person name="Rayyan A."/>
            <person name="Meyer T.E."/>
            <person name="Kyndt J.A."/>
        </authorList>
    </citation>
    <scope>NUCLEOTIDE SEQUENCE [LARGE SCALE GENOMIC DNA]</scope>
    <source>
        <strain evidence="3 4">XCP</strain>
    </source>
</reference>
<dbReference type="OrthoDB" id="8139704at2"/>
<evidence type="ECO:0000313" key="3">
    <source>
        <dbReference type="EMBL" id="PZA12790.1"/>
    </source>
</evidence>
<comment type="caution">
    <text evidence="3">The sequence shown here is derived from an EMBL/GenBank/DDBJ whole genome shotgun (WGS) entry which is preliminary data.</text>
</comment>
<feature type="region of interest" description="Disordered" evidence="1">
    <location>
        <begin position="34"/>
        <end position="83"/>
    </location>
</feature>
<dbReference type="EMBL" id="QKQS01000011">
    <property type="protein sequence ID" value="PZA12790.1"/>
    <property type="molecule type" value="Genomic_DNA"/>
</dbReference>
<protein>
    <submittedName>
        <fullName evidence="3">Uncharacterized protein</fullName>
    </submittedName>
</protein>
<proteinExistence type="predicted"/>
<evidence type="ECO:0000313" key="4">
    <source>
        <dbReference type="Proteomes" id="UP000248134"/>
    </source>
</evidence>